<evidence type="ECO:0000313" key="4">
    <source>
        <dbReference type="Proteomes" id="UP000016567"/>
    </source>
</evidence>
<dbReference type="PANTHER" id="PTHR43861">
    <property type="entry name" value="TRANS-ACONITATE 2-METHYLTRANSFERASE-RELATED"/>
    <property type="match status" value="1"/>
</dbReference>
<dbReference type="SUPFAM" id="SSF53335">
    <property type="entry name" value="S-adenosyl-L-methionine-dependent methyltransferases"/>
    <property type="match status" value="1"/>
</dbReference>
<dbReference type="STRING" id="1219077.VAZ01S_029_00340"/>
<dbReference type="Pfam" id="PF13649">
    <property type="entry name" value="Methyltransf_25"/>
    <property type="match status" value="1"/>
</dbReference>
<comment type="caution">
    <text evidence="3">The sequence shown here is derived from an EMBL/GenBank/DDBJ whole genome shotgun (WGS) entry which is preliminary data.</text>
</comment>
<evidence type="ECO:0000313" key="3">
    <source>
        <dbReference type="EMBL" id="GAD75764.1"/>
    </source>
</evidence>
<keyword evidence="4" id="KW-1185">Reference proteome</keyword>
<protein>
    <recommendedName>
        <fullName evidence="2">Methyltransferase domain-containing protein</fullName>
    </recommendedName>
</protein>
<feature type="domain" description="Methyltransferase" evidence="2">
    <location>
        <begin position="42"/>
        <end position="140"/>
    </location>
</feature>
<gene>
    <name evidence="3" type="ORF">VAZ01S_029_00340</name>
</gene>
<sequence>MCHTVNFYHHNAAQLAAQYNAVTFEQVHCAWRSYWPCSGEQVLDVGAGSGRDARWFAERGCKVVAIEPAQALRKLGKEYTSACSMNRVEWLDSALPDLAALNASVYRFDLILVSAVWMHLSPDQRVLAMAKLAQLLSASGKLVISLRHGPFDDARQSFAVSVDELEQHAMNVGLGLCYVEDSEDIQGRNGVTWQKVVLEKKRAGS</sequence>
<dbReference type="eggNOG" id="COG0500">
    <property type="taxonomic scope" value="Bacteria"/>
</dbReference>
<dbReference type="InterPro" id="IPR029063">
    <property type="entry name" value="SAM-dependent_MTases_sf"/>
</dbReference>
<dbReference type="EMBL" id="BATL01000029">
    <property type="protein sequence ID" value="GAD75764.1"/>
    <property type="molecule type" value="Genomic_DNA"/>
</dbReference>
<evidence type="ECO:0000256" key="1">
    <source>
        <dbReference type="ARBA" id="ARBA00022679"/>
    </source>
</evidence>
<dbReference type="Proteomes" id="UP000016567">
    <property type="component" value="Unassembled WGS sequence"/>
</dbReference>
<keyword evidence="1" id="KW-0808">Transferase</keyword>
<reference evidence="3 4" key="1">
    <citation type="submission" date="2013-09" db="EMBL/GenBank/DDBJ databases">
        <title>Whole genome shotgun sequence of Vibrio azureus NBRC 104587.</title>
        <authorList>
            <person name="Isaki S."/>
            <person name="Hosoyama A."/>
            <person name="Numata M."/>
            <person name="Hashimoto M."/>
            <person name="Hosoyama Y."/>
            <person name="Tsuchikane K."/>
            <person name="Noguchi M."/>
            <person name="Hirakata S."/>
            <person name="Ichikawa N."/>
            <person name="Ohji S."/>
            <person name="Yamazoe A."/>
            <person name="Fujita N."/>
        </authorList>
    </citation>
    <scope>NUCLEOTIDE SEQUENCE [LARGE SCALE GENOMIC DNA]</scope>
    <source>
        <strain evidence="3 4">NBRC 104587</strain>
    </source>
</reference>
<dbReference type="GO" id="GO:0016740">
    <property type="term" value="F:transferase activity"/>
    <property type="evidence" value="ECO:0007669"/>
    <property type="project" value="UniProtKB-KW"/>
</dbReference>
<organism evidence="3 4">
    <name type="scientific">Vibrio azureus NBRC 104587</name>
    <dbReference type="NCBI Taxonomy" id="1219077"/>
    <lineage>
        <taxon>Bacteria</taxon>
        <taxon>Pseudomonadati</taxon>
        <taxon>Pseudomonadota</taxon>
        <taxon>Gammaproteobacteria</taxon>
        <taxon>Vibrionales</taxon>
        <taxon>Vibrionaceae</taxon>
        <taxon>Vibrio</taxon>
    </lineage>
</organism>
<dbReference type="Gene3D" id="3.40.50.150">
    <property type="entry name" value="Vaccinia Virus protein VP39"/>
    <property type="match status" value="1"/>
</dbReference>
<evidence type="ECO:0000259" key="2">
    <source>
        <dbReference type="Pfam" id="PF13649"/>
    </source>
</evidence>
<accession>U3C2U1</accession>
<dbReference type="AlphaFoldDB" id="U3C2U1"/>
<dbReference type="InterPro" id="IPR041698">
    <property type="entry name" value="Methyltransf_25"/>
</dbReference>
<dbReference type="RefSeq" id="WP_021709520.1">
    <property type="nucleotide sequence ID" value="NZ_BAOB01000224.1"/>
</dbReference>
<proteinExistence type="predicted"/>
<dbReference type="CDD" id="cd02440">
    <property type="entry name" value="AdoMet_MTases"/>
    <property type="match status" value="1"/>
</dbReference>
<name>U3C2U1_9VIBR</name>
<dbReference type="OrthoDB" id="7348755at2"/>